<sequence>MAKDNFDIDSLSKELDNQMSQLDKELNKQMEDISSQVEVTPKKHKYIIRLDGPMMQIDSMELPNATDDCIEEIWEEEGPFVDYVNDDLEALWYDAYDIEIEGGNVDEDVVSTFKELAGEVKTDNVRRSQYYLNVQKDYTISLHELTDDGEYQEIDGNLKVEIPFHLTHGANLQANIDCNLVTNEELLRELYKKNGFDESYNLSFMDENLKFIPGKWYLVNMKDYEYFQENKEYILETDEEFDITKLIGIDARIECSDDCNSFLTGLFYGGKLLPLHHDAEDDGDASVQNYLIRYEDMGEEEGGLRIYDSFPDLTYL</sequence>
<proteinExistence type="predicted"/>
<reference evidence="1 2" key="1">
    <citation type="submission" date="2024-04" db="EMBL/GenBank/DDBJ databases">
        <title>Human intestinal bacterial collection.</title>
        <authorList>
            <person name="Pauvert C."/>
            <person name="Hitch T.C.A."/>
            <person name="Clavel T."/>
        </authorList>
    </citation>
    <scope>NUCLEOTIDE SEQUENCE [LARGE SCALE GENOMIC DNA]</scope>
    <source>
        <strain evidence="1 2">CLA-AA-H174</strain>
    </source>
</reference>
<name>A0ABV1G1N3_9BACT</name>
<dbReference type="Proteomes" id="UP001465717">
    <property type="component" value="Unassembled WGS sequence"/>
</dbReference>
<keyword evidence="2" id="KW-1185">Reference proteome</keyword>
<evidence type="ECO:0000313" key="2">
    <source>
        <dbReference type="Proteomes" id="UP001465717"/>
    </source>
</evidence>
<evidence type="ECO:0000313" key="1">
    <source>
        <dbReference type="EMBL" id="MEQ2509329.1"/>
    </source>
</evidence>
<organism evidence="1 2">
    <name type="scientific">Segatella sinensis</name>
    <dbReference type="NCBI Taxonomy" id="3085167"/>
    <lineage>
        <taxon>Bacteria</taxon>
        <taxon>Pseudomonadati</taxon>
        <taxon>Bacteroidota</taxon>
        <taxon>Bacteroidia</taxon>
        <taxon>Bacteroidales</taxon>
        <taxon>Prevotellaceae</taxon>
        <taxon>Segatella</taxon>
    </lineage>
</organism>
<dbReference type="EMBL" id="JBBNGE010000069">
    <property type="protein sequence ID" value="MEQ2509329.1"/>
    <property type="molecule type" value="Genomic_DNA"/>
</dbReference>
<dbReference type="RefSeq" id="WP_349226742.1">
    <property type="nucleotide sequence ID" value="NZ_JBBNFG020000070.1"/>
</dbReference>
<accession>A0ABV1G1N3</accession>
<comment type="caution">
    <text evidence="1">The sequence shown here is derived from an EMBL/GenBank/DDBJ whole genome shotgun (WGS) entry which is preliminary data.</text>
</comment>
<gene>
    <name evidence="1" type="ORF">AAAT87_13865</name>
</gene>
<protein>
    <submittedName>
        <fullName evidence="1">Uncharacterized protein</fullName>
    </submittedName>
</protein>